<keyword evidence="2" id="KW-1185">Reference proteome</keyword>
<dbReference type="AlphaFoldDB" id="A0A4V2FZN3"/>
<feature type="non-terminal residue" evidence="1">
    <location>
        <position position="1"/>
    </location>
</feature>
<protein>
    <submittedName>
        <fullName evidence="1">Uncharacterized protein</fullName>
    </submittedName>
</protein>
<sequence length="25" mass="3014">IVRTEQGTYPDHDLAHRYRTWLNTA</sequence>
<proteinExistence type="predicted"/>
<evidence type="ECO:0000313" key="1">
    <source>
        <dbReference type="EMBL" id="RZU22186.1"/>
    </source>
</evidence>
<comment type="caution">
    <text evidence="1">The sequence shown here is derived from an EMBL/GenBank/DDBJ whole genome shotgun (WGS) entry which is preliminary data.</text>
</comment>
<evidence type="ECO:0000313" key="2">
    <source>
        <dbReference type="Proteomes" id="UP000292027"/>
    </source>
</evidence>
<reference evidence="1 2" key="1">
    <citation type="journal article" date="2015" name="Stand. Genomic Sci.">
        <title>Genomic Encyclopedia of Bacterial and Archaeal Type Strains, Phase III: the genomes of soil and plant-associated and newly described type strains.</title>
        <authorList>
            <person name="Whitman W.B."/>
            <person name="Woyke T."/>
            <person name="Klenk H.P."/>
            <person name="Zhou Y."/>
            <person name="Lilburn T.G."/>
            <person name="Beck B.J."/>
            <person name="De Vos P."/>
            <person name="Vandamme P."/>
            <person name="Eisen J.A."/>
            <person name="Garrity G."/>
            <person name="Hugenholtz P."/>
            <person name="Kyrpides N.C."/>
        </authorList>
    </citation>
    <scope>NUCLEOTIDE SEQUENCE [LARGE SCALE GENOMIC DNA]</scope>
    <source>
        <strain evidence="1 2">VKM Ac-2540</strain>
    </source>
</reference>
<accession>A0A4V2FZN3</accession>
<gene>
    <name evidence="1" type="ORF">EV645_0519</name>
</gene>
<dbReference type="Proteomes" id="UP000292027">
    <property type="component" value="Unassembled WGS sequence"/>
</dbReference>
<dbReference type="EMBL" id="SHKR01000005">
    <property type="protein sequence ID" value="RZU22186.1"/>
    <property type="molecule type" value="Genomic_DNA"/>
</dbReference>
<name>A0A4V2FZN3_9ACTN</name>
<organism evidence="1 2">
    <name type="scientific">Kribbella rubisoli</name>
    <dbReference type="NCBI Taxonomy" id="3075929"/>
    <lineage>
        <taxon>Bacteria</taxon>
        <taxon>Bacillati</taxon>
        <taxon>Actinomycetota</taxon>
        <taxon>Actinomycetes</taxon>
        <taxon>Propionibacteriales</taxon>
        <taxon>Kribbellaceae</taxon>
        <taxon>Kribbella</taxon>
    </lineage>
</organism>